<comment type="similarity">
    <text evidence="2 6">Belongs to the SURF1 family.</text>
</comment>
<evidence type="ECO:0000256" key="1">
    <source>
        <dbReference type="ARBA" id="ARBA00004370"/>
    </source>
</evidence>
<gene>
    <name evidence="8" type="ORF">SAMN05421773_10638</name>
</gene>
<feature type="transmembrane region" description="Helical" evidence="6">
    <location>
        <begin position="225"/>
        <end position="245"/>
    </location>
</feature>
<keyword evidence="5 6" id="KW-0472">Membrane</keyword>
<comment type="subcellular location">
    <subcellularLocation>
        <location evidence="6">Cell membrane</location>
        <topology evidence="6">Multi-pass membrane protein</topology>
    </subcellularLocation>
    <subcellularLocation>
        <location evidence="1">Membrane</location>
    </subcellularLocation>
</comment>
<dbReference type="PANTHER" id="PTHR23427">
    <property type="entry name" value="SURFEIT LOCUS PROTEIN"/>
    <property type="match status" value="1"/>
</dbReference>
<evidence type="ECO:0000313" key="9">
    <source>
        <dbReference type="Proteomes" id="UP000199207"/>
    </source>
</evidence>
<evidence type="ECO:0000256" key="7">
    <source>
        <dbReference type="SAM" id="MobiDB-lite"/>
    </source>
</evidence>
<evidence type="ECO:0000256" key="6">
    <source>
        <dbReference type="RuleBase" id="RU363076"/>
    </source>
</evidence>
<proteinExistence type="inferred from homology"/>
<dbReference type="GO" id="GO:0005886">
    <property type="term" value="C:plasma membrane"/>
    <property type="evidence" value="ECO:0007669"/>
    <property type="project" value="UniProtKB-SubCell"/>
</dbReference>
<dbReference type="EMBL" id="FOLM01000006">
    <property type="protein sequence ID" value="SFC78682.1"/>
    <property type="molecule type" value="Genomic_DNA"/>
</dbReference>
<keyword evidence="9" id="KW-1185">Reference proteome</keyword>
<dbReference type="PROSITE" id="PS50895">
    <property type="entry name" value="SURF1"/>
    <property type="match status" value="1"/>
</dbReference>
<evidence type="ECO:0000256" key="4">
    <source>
        <dbReference type="ARBA" id="ARBA00022989"/>
    </source>
</evidence>
<reference evidence="8 9" key="1">
    <citation type="submission" date="2016-10" db="EMBL/GenBank/DDBJ databases">
        <authorList>
            <person name="de Groot N.N."/>
        </authorList>
    </citation>
    <scope>NUCLEOTIDE SEQUENCE [LARGE SCALE GENOMIC DNA]</scope>
    <source>
        <strain evidence="8 9">CGMCC 4.5739</strain>
    </source>
</reference>
<feature type="compositionally biased region" description="Low complexity" evidence="7">
    <location>
        <begin position="269"/>
        <end position="282"/>
    </location>
</feature>
<feature type="region of interest" description="Disordered" evidence="7">
    <location>
        <begin position="253"/>
        <end position="282"/>
    </location>
</feature>
<keyword evidence="4 6" id="KW-1133">Transmembrane helix</keyword>
<dbReference type="RefSeq" id="WP_093838937.1">
    <property type="nucleotide sequence ID" value="NZ_FOLM01000006.1"/>
</dbReference>
<name>A0A1I1M1Q3_9ACTN</name>
<evidence type="ECO:0000256" key="3">
    <source>
        <dbReference type="ARBA" id="ARBA00022692"/>
    </source>
</evidence>
<dbReference type="CDD" id="cd06662">
    <property type="entry name" value="SURF1"/>
    <property type="match status" value="1"/>
</dbReference>
<comment type="caution">
    <text evidence="6">Lacks conserved residue(s) required for the propagation of feature annotation.</text>
</comment>
<accession>A0A1I1M1Q3</accession>
<dbReference type="OrthoDB" id="9807214at2"/>
<dbReference type="InterPro" id="IPR002994">
    <property type="entry name" value="Surf1/Shy1"/>
</dbReference>
<dbReference type="Pfam" id="PF02104">
    <property type="entry name" value="SURF1"/>
    <property type="match status" value="1"/>
</dbReference>
<protein>
    <recommendedName>
        <fullName evidence="6">SURF1-like protein</fullName>
    </recommendedName>
</protein>
<keyword evidence="3 6" id="KW-0812">Transmembrane</keyword>
<dbReference type="Proteomes" id="UP000199207">
    <property type="component" value="Unassembled WGS sequence"/>
</dbReference>
<dbReference type="STRING" id="910347.SAMN05421773_10638"/>
<dbReference type="InterPro" id="IPR045214">
    <property type="entry name" value="Surf1/Surf4"/>
</dbReference>
<dbReference type="PANTHER" id="PTHR23427:SF2">
    <property type="entry name" value="SURFEIT LOCUS PROTEIN 1"/>
    <property type="match status" value="1"/>
</dbReference>
<evidence type="ECO:0000256" key="2">
    <source>
        <dbReference type="ARBA" id="ARBA00007165"/>
    </source>
</evidence>
<dbReference type="AlphaFoldDB" id="A0A1I1M1Q3"/>
<sequence>MYRFLLSRQWVLLTLVALLLIPLMVLAGFWQMGRHEQRVARNDLIAASLAAGPVEMAELTAPGRGPDDADRYRPVTATGRYLPADEVVVRHRKGPGAGGGAIGYFVVTPLIQADGTAVLVNRGWVPAGDDPTRLPEVPAPPAGEVTVTGRLMADESTGSSGRRERSGLPAGMVMLISSGQRAEEMGIPVLGGHLELTATEPAPPADPAQPALLDEPDHSGIGAHFAYALQWWFFAAMVPVGWVLLARREAAERAAAAARPRPEADDAAARPAATPAGATPPA</sequence>
<organism evidence="8 9">
    <name type="scientific">Streptomyces aidingensis</name>
    <dbReference type="NCBI Taxonomy" id="910347"/>
    <lineage>
        <taxon>Bacteria</taxon>
        <taxon>Bacillati</taxon>
        <taxon>Actinomycetota</taxon>
        <taxon>Actinomycetes</taxon>
        <taxon>Kitasatosporales</taxon>
        <taxon>Streptomycetaceae</taxon>
        <taxon>Streptomyces</taxon>
    </lineage>
</organism>
<keyword evidence="6" id="KW-1003">Cell membrane</keyword>
<evidence type="ECO:0000256" key="5">
    <source>
        <dbReference type="ARBA" id="ARBA00023136"/>
    </source>
</evidence>
<evidence type="ECO:0000313" key="8">
    <source>
        <dbReference type="EMBL" id="SFC78682.1"/>
    </source>
</evidence>